<organism evidence="1 2">
    <name type="scientific">Candidatus Cryptobacteroides avicola</name>
    <dbReference type="NCBI Taxonomy" id="2840757"/>
    <lineage>
        <taxon>Bacteria</taxon>
        <taxon>Pseudomonadati</taxon>
        <taxon>Bacteroidota</taxon>
        <taxon>Bacteroidia</taxon>
        <taxon>Bacteroidales</taxon>
        <taxon>Candidatus Cryptobacteroides</taxon>
    </lineage>
</organism>
<name>A0A940DQF3_9BACT</name>
<accession>A0A940DQF3</accession>
<dbReference type="Proteomes" id="UP000725002">
    <property type="component" value="Unassembled WGS sequence"/>
</dbReference>
<dbReference type="AlphaFoldDB" id="A0A940DQF3"/>
<dbReference type="Pfam" id="PF20459">
    <property type="entry name" value="DUF6712"/>
    <property type="match status" value="1"/>
</dbReference>
<protein>
    <submittedName>
        <fullName evidence="1">Uncharacterized protein</fullName>
    </submittedName>
</protein>
<comment type="caution">
    <text evidence="1">The sequence shown here is derived from an EMBL/GenBank/DDBJ whole genome shotgun (WGS) entry which is preliminary data.</text>
</comment>
<dbReference type="EMBL" id="JADILV010000009">
    <property type="protein sequence ID" value="MBO8482780.1"/>
    <property type="molecule type" value="Genomic_DNA"/>
</dbReference>
<reference evidence="1" key="2">
    <citation type="journal article" date="2021" name="PeerJ">
        <title>Extensive microbial diversity within the chicken gut microbiome revealed by metagenomics and culture.</title>
        <authorList>
            <person name="Gilroy R."/>
            <person name="Ravi A."/>
            <person name="Getino M."/>
            <person name="Pursley I."/>
            <person name="Horton D.L."/>
            <person name="Alikhan N.F."/>
            <person name="Baker D."/>
            <person name="Gharbi K."/>
            <person name="Hall N."/>
            <person name="Watson M."/>
            <person name="Adriaenssens E.M."/>
            <person name="Foster-Nyarko E."/>
            <person name="Jarju S."/>
            <person name="Secka A."/>
            <person name="Antonio M."/>
            <person name="Oren A."/>
            <person name="Chaudhuri R.R."/>
            <person name="La Ragione R."/>
            <person name="Hildebrand F."/>
            <person name="Pallen M.J."/>
        </authorList>
    </citation>
    <scope>NUCLEOTIDE SEQUENCE</scope>
    <source>
        <strain evidence="1">G3-8215</strain>
    </source>
</reference>
<evidence type="ECO:0000313" key="1">
    <source>
        <dbReference type="EMBL" id="MBO8482780.1"/>
    </source>
</evidence>
<gene>
    <name evidence="1" type="ORF">IAB75_01470</name>
</gene>
<reference evidence="1" key="1">
    <citation type="submission" date="2020-10" db="EMBL/GenBank/DDBJ databases">
        <authorList>
            <person name="Gilroy R."/>
        </authorList>
    </citation>
    <scope>NUCLEOTIDE SEQUENCE</scope>
    <source>
        <strain evidence="1">G3-8215</strain>
    </source>
</reference>
<evidence type="ECO:0000313" key="2">
    <source>
        <dbReference type="Proteomes" id="UP000725002"/>
    </source>
</evidence>
<sequence>MLVDSIDEMRRFLPAIMMKGSPEVFNDALEVAQAALVEDILGQDLESRLEKKDEQDRRLLKMVQRIISIQAFLSAIPEMDLVLTDAGFAVTENEQMAPASQQRVQALMQSLASKLDDSKDRLVLFLLRSSDYESWRGTEEFGRLSDGLIMTFSEFKDVAVLNNITAAAYPKGWSEFLKLSNALNIALMTDVASYISKDYAEEILERTRDKEPFSHAEQAVLQHVKTAIAALAMGDRKTGMDQVMEAVTDMKKDPDSFPTYMASAEAMDLSLSHDDTPVFTMF</sequence>
<proteinExistence type="predicted"/>
<dbReference type="InterPro" id="IPR046558">
    <property type="entry name" value="DUF6712"/>
</dbReference>